<dbReference type="EMBL" id="JBIYSL010000004">
    <property type="protein sequence ID" value="MFK0524153.1"/>
    <property type="molecule type" value="Genomic_DNA"/>
</dbReference>
<gene>
    <name evidence="1" type="ORF">ACINKY_18330</name>
</gene>
<organism evidence="1 2">
    <name type="scientific">Paenibacillus illinoisensis</name>
    <dbReference type="NCBI Taxonomy" id="59845"/>
    <lineage>
        <taxon>Bacteria</taxon>
        <taxon>Bacillati</taxon>
        <taxon>Bacillota</taxon>
        <taxon>Bacilli</taxon>
        <taxon>Bacillales</taxon>
        <taxon>Paenibacillaceae</taxon>
        <taxon>Paenibacillus</taxon>
    </lineage>
</organism>
<dbReference type="SUPFAM" id="SSF56601">
    <property type="entry name" value="beta-lactamase/transpeptidase-like"/>
    <property type="match status" value="1"/>
</dbReference>
<dbReference type="InterPro" id="IPR012338">
    <property type="entry name" value="Beta-lactam/transpept-like"/>
</dbReference>
<reference evidence="1 2" key="1">
    <citation type="submission" date="2024-11" db="EMBL/GenBank/DDBJ databases">
        <title>Identification and Characterization of a Novel Fosfomycin Bacillithiol Transferase FosB8 in Paenibacillus illinoisensis.</title>
        <authorList>
            <person name="Lu W."/>
        </authorList>
    </citation>
    <scope>NUCLEOTIDE SEQUENCE [LARGE SCALE GENOMIC DNA]</scope>
    <source>
        <strain evidence="1 2">WP77</strain>
    </source>
</reference>
<evidence type="ECO:0000313" key="2">
    <source>
        <dbReference type="Proteomes" id="UP001618531"/>
    </source>
</evidence>
<dbReference type="Proteomes" id="UP001618531">
    <property type="component" value="Unassembled WGS sequence"/>
</dbReference>
<name>A0ABW8HY47_9BACL</name>
<proteinExistence type="predicted"/>
<sequence length="102" mass="11634">MLKCYFFLKKAVLKENGSGCFLSGQSFFRIAIARPGYSYRNQWWITHNRFNAYEANGLYGQRIHIAPLAEMVIVQFSAYPGHSDETAALFSHAFEAIANHLI</sequence>
<dbReference type="Gene3D" id="3.40.710.10">
    <property type="entry name" value="DD-peptidase/beta-lactamase superfamily"/>
    <property type="match status" value="1"/>
</dbReference>
<comment type="caution">
    <text evidence="1">The sequence shown here is derived from an EMBL/GenBank/DDBJ whole genome shotgun (WGS) entry which is preliminary data.</text>
</comment>
<accession>A0ABW8HY47</accession>
<protein>
    <submittedName>
        <fullName evidence="1">Uncharacterized protein</fullName>
    </submittedName>
</protein>
<keyword evidence="2" id="KW-1185">Reference proteome</keyword>
<evidence type="ECO:0000313" key="1">
    <source>
        <dbReference type="EMBL" id="MFK0524153.1"/>
    </source>
</evidence>
<dbReference type="RefSeq" id="WP_402876605.1">
    <property type="nucleotide sequence ID" value="NZ_JBIYSL010000004.1"/>
</dbReference>